<name>A0AAE1AM52_9GAST</name>
<comment type="caution">
    <text evidence="1">The sequence shown here is derived from an EMBL/GenBank/DDBJ whole genome shotgun (WGS) entry which is preliminary data.</text>
</comment>
<reference evidence="1" key="1">
    <citation type="journal article" date="2023" name="G3 (Bethesda)">
        <title>A reference genome for the long-term kleptoplast-retaining sea slug Elysia crispata morphotype clarki.</title>
        <authorList>
            <person name="Eastman K.E."/>
            <person name="Pendleton A.L."/>
            <person name="Shaikh M.A."/>
            <person name="Suttiyut T."/>
            <person name="Ogas R."/>
            <person name="Tomko P."/>
            <person name="Gavelis G."/>
            <person name="Widhalm J.R."/>
            <person name="Wisecaver J.H."/>
        </authorList>
    </citation>
    <scope>NUCLEOTIDE SEQUENCE</scope>
    <source>
        <strain evidence="1">ECLA1</strain>
    </source>
</reference>
<dbReference type="EMBL" id="JAWDGP010001549">
    <property type="protein sequence ID" value="KAK3790344.1"/>
    <property type="molecule type" value="Genomic_DNA"/>
</dbReference>
<accession>A0AAE1AM52</accession>
<proteinExistence type="predicted"/>
<organism evidence="1 2">
    <name type="scientific">Elysia crispata</name>
    <name type="common">lettuce slug</name>
    <dbReference type="NCBI Taxonomy" id="231223"/>
    <lineage>
        <taxon>Eukaryota</taxon>
        <taxon>Metazoa</taxon>
        <taxon>Spiralia</taxon>
        <taxon>Lophotrochozoa</taxon>
        <taxon>Mollusca</taxon>
        <taxon>Gastropoda</taxon>
        <taxon>Heterobranchia</taxon>
        <taxon>Euthyneura</taxon>
        <taxon>Panpulmonata</taxon>
        <taxon>Sacoglossa</taxon>
        <taxon>Placobranchoidea</taxon>
        <taxon>Plakobranchidae</taxon>
        <taxon>Elysia</taxon>
    </lineage>
</organism>
<sequence>MKHYSFHLMVLLAACREISRKQTIEPIIDHRSRTVGLVGDEGRRPVQIALPVCVFAGRSISHECLVGSETECAASVLPISGLGAQHSGDLFTSEGCFIAGKDTWKACSIIQLPVISLFAGTCAAAPCPLAGVSAFTCDFRSSRAWSRIYQDCARAVQADLIYSDKFTSDPKRNVSFQHSRPDGLQ</sequence>
<evidence type="ECO:0000313" key="2">
    <source>
        <dbReference type="Proteomes" id="UP001283361"/>
    </source>
</evidence>
<dbReference type="Proteomes" id="UP001283361">
    <property type="component" value="Unassembled WGS sequence"/>
</dbReference>
<dbReference type="PROSITE" id="PS51257">
    <property type="entry name" value="PROKAR_LIPOPROTEIN"/>
    <property type="match status" value="1"/>
</dbReference>
<evidence type="ECO:0000313" key="1">
    <source>
        <dbReference type="EMBL" id="KAK3790344.1"/>
    </source>
</evidence>
<gene>
    <name evidence="1" type="ORF">RRG08_062577</name>
</gene>
<dbReference type="AlphaFoldDB" id="A0AAE1AM52"/>
<keyword evidence="2" id="KW-1185">Reference proteome</keyword>
<protein>
    <submittedName>
        <fullName evidence="1">Uncharacterized protein</fullName>
    </submittedName>
</protein>